<dbReference type="RefSeq" id="WP_130186738.1">
    <property type="nucleotide sequence ID" value="NZ_CP035913.1"/>
</dbReference>
<dbReference type="InterPro" id="IPR015424">
    <property type="entry name" value="PyrdxlP-dep_Trfase"/>
</dbReference>
<evidence type="ECO:0000313" key="2">
    <source>
        <dbReference type="EMBL" id="QBE63617.1"/>
    </source>
</evidence>
<keyword evidence="2" id="KW-0032">Aminotransferase</keyword>
<accession>A0A4P6KXI5</accession>
<dbReference type="OrthoDB" id="9777744at2"/>
<dbReference type="InterPro" id="IPR015421">
    <property type="entry name" value="PyrdxlP-dep_Trfase_major"/>
</dbReference>
<gene>
    <name evidence="2" type="ORF">EWM63_12060</name>
</gene>
<dbReference type="AlphaFoldDB" id="A0A4P6KXI5"/>
<dbReference type="PANTHER" id="PTHR30244">
    <property type="entry name" value="TRANSAMINASE"/>
    <property type="match status" value="1"/>
</dbReference>
<dbReference type="EMBL" id="CP035913">
    <property type="protein sequence ID" value="QBE63617.1"/>
    <property type="molecule type" value="Genomic_DNA"/>
</dbReference>
<dbReference type="InterPro" id="IPR015422">
    <property type="entry name" value="PyrdxlP-dep_Trfase_small"/>
</dbReference>
<keyword evidence="2" id="KW-0808">Transferase</keyword>
<reference evidence="2 3" key="1">
    <citation type="submission" date="2019-02" db="EMBL/GenBank/DDBJ databases">
        <title>Draft Genome Sequences of Six Type Strains of the Genus Massilia.</title>
        <authorList>
            <person name="Miess H."/>
            <person name="Frediansyhah A."/>
            <person name="Gross H."/>
        </authorList>
    </citation>
    <scope>NUCLEOTIDE SEQUENCE [LARGE SCALE GENOMIC DNA]</scope>
    <source>
        <strain evidence="2 3">DSM 17473</strain>
    </source>
</reference>
<dbReference type="Pfam" id="PF01041">
    <property type="entry name" value="DegT_DnrJ_EryC1"/>
    <property type="match status" value="1"/>
</dbReference>
<dbReference type="PANTHER" id="PTHR30244:SF42">
    <property type="entry name" value="UDP-2-ACETAMIDO-2-DEOXY-3-OXO-D-GLUCURONATE AMINOTRANSFERASE"/>
    <property type="match status" value="1"/>
</dbReference>
<dbReference type="Gene3D" id="3.40.640.10">
    <property type="entry name" value="Type I PLP-dependent aspartate aminotransferase-like (Major domain)"/>
    <property type="match status" value="1"/>
</dbReference>
<organism evidence="2 3">
    <name type="scientific">Pseudoduganella lutea</name>
    <dbReference type="NCBI Taxonomy" id="321985"/>
    <lineage>
        <taxon>Bacteria</taxon>
        <taxon>Pseudomonadati</taxon>
        <taxon>Pseudomonadota</taxon>
        <taxon>Betaproteobacteria</taxon>
        <taxon>Burkholderiales</taxon>
        <taxon>Oxalobacteraceae</taxon>
        <taxon>Telluria group</taxon>
        <taxon>Pseudoduganella</taxon>
    </lineage>
</organism>
<comment type="similarity">
    <text evidence="1">Belongs to the DegT/DnrJ/EryC1 family.</text>
</comment>
<sequence length="405" mass="44015">MQPLPLSPADFPRSRLPVAPALSLASFLRMGGAPAPSILDAGQVRFVTSGRVAIALALKQMGIGLGDTVMVPSYHCASMIEPVIWAGATPLFYRIRPDTTVDLDDIAAKAASTGNIKALMATNYYGFHQPLPALRAFCDAHGMQLLEDCAHSFLGHHAGRSLGSWGDYAIASSMKFFPVYEGGCLVSARHRLDGVALQSAGAAFEAKVFLNSVENGFAYGRLPLLRALMALPMAAKNAVWGVIKARRHGDAPALAPGSSDGGFGFDPAWLTKRSSLYSRLMLRLVSRRRMGELRRRNYRRLYDALSTLPGCRPLFAALPDGVYPWVFPLLCDDPQVLFRSLKSAGVPVIRFGEYLWPGVDATVCENSVNLSRRVLQFPCHQELRGDEIEWMIGQVRSAVNGGGPR</sequence>
<name>A0A4P6KXI5_9BURK</name>
<dbReference type="InterPro" id="IPR000653">
    <property type="entry name" value="DegT/StrS_aminotransferase"/>
</dbReference>
<evidence type="ECO:0000313" key="3">
    <source>
        <dbReference type="Proteomes" id="UP000290637"/>
    </source>
</evidence>
<evidence type="ECO:0000256" key="1">
    <source>
        <dbReference type="RuleBase" id="RU004508"/>
    </source>
</evidence>
<dbReference type="SUPFAM" id="SSF53383">
    <property type="entry name" value="PLP-dependent transferases"/>
    <property type="match status" value="1"/>
</dbReference>
<protein>
    <submittedName>
        <fullName evidence="2">DegT/DnrJ/EryC1/StrS aminotransferase family protein</fullName>
    </submittedName>
</protein>
<dbReference type="GO" id="GO:0000271">
    <property type="term" value="P:polysaccharide biosynthetic process"/>
    <property type="evidence" value="ECO:0007669"/>
    <property type="project" value="TreeGrafter"/>
</dbReference>
<dbReference type="Gene3D" id="3.90.1150.10">
    <property type="entry name" value="Aspartate Aminotransferase, domain 1"/>
    <property type="match status" value="1"/>
</dbReference>
<proteinExistence type="inferred from homology"/>
<dbReference type="GO" id="GO:0008483">
    <property type="term" value="F:transaminase activity"/>
    <property type="evidence" value="ECO:0007669"/>
    <property type="project" value="UniProtKB-KW"/>
</dbReference>
<dbReference type="Proteomes" id="UP000290637">
    <property type="component" value="Chromosome"/>
</dbReference>
<keyword evidence="1" id="KW-0663">Pyridoxal phosphate</keyword>
<keyword evidence="3" id="KW-1185">Reference proteome</keyword>
<dbReference type="KEGG" id="plue:EWM63_12060"/>
<dbReference type="GO" id="GO:0030170">
    <property type="term" value="F:pyridoxal phosphate binding"/>
    <property type="evidence" value="ECO:0007669"/>
    <property type="project" value="TreeGrafter"/>
</dbReference>